<evidence type="ECO:0000256" key="1">
    <source>
        <dbReference type="ARBA" id="ARBA00000077"/>
    </source>
</evidence>
<evidence type="ECO:0000313" key="18">
    <source>
        <dbReference type="EMBL" id="KRN82855.1"/>
    </source>
</evidence>
<protein>
    <recommendedName>
        <fullName evidence="7 14">Ribonuclease HII</fullName>
        <shortName evidence="14">RNase HII</shortName>
        <ecNumber evidence="6 14">3.1.26.4</ecNumber>
    </recommendedName>
</protein>
<evidence type="ECO:0000256" key="15">
    <source>
        <dbReference type="PROSITE-ProRule" id="PRU01319"/>
    </source>
</evidence>
<keyword evidence="10 14" id="KW-0479">Metal-binding</keyword>
<dbReference type="CDD" id="cd07182">
    <property type="entry name" value="RNase_HII_bacteria_HII_like"/>
    <property type="match status" value="1"/>
</dbReference>
<organism evidence="18 20">
    <name type="scientific">Pediococcus ethanolidurans</name>
    <dbReference type="NCBI Taxonomy" id="319653"/>
    <lineage>
        <taxon>Bacteria</taxon>
        <taxon>Bacillati</taxon>
        <taxon>Bacillota</taxon>
        <taxon>Bacilli</taxon>
        <taxon>Lactobacillales</taxon>
        <taxon>Lactobacillaceae</taxon>
        <taxon>Pediococcus</taxon>
    </lineage>
</organism>
<feature type="binding site" evidence="14 15">
    <location>
        <position position="79"/>
    </location>
    <ligand>
        <name>a divalent metal cation</name>
        <dbReference type="ChEBI" id="CHEBI:60240"/>
    </ligand>
</feature>
<dbReference type="InterPro" id="IPR036397">
    <property type="entry name" value="RNaseH_sf"/>
</dbReference>
<dbReference type="EMBL" id="JQBY01000006">
    <property type="protein sequence ID" value="KRN82855.1"/>
    <property type="molecule type" value="Genomic_DNA"/>
</dbReference>
<dbReference type="EMBL" id="FOGK01000002">
    <property type="protein sequence ID" value="SER19122.1"/>
    <property type="molecule type" value="Genomic_DNA"/>
</dbReference>
<dbReference type="GO" id="GO:0032299">
    <property type="term" value="C:ribonuclease H2 complex"/>
    <property type="evidence" value="ECO:0007669"/>
    <property type="project" value="TreeGrafter"/>
</dbReference>
<evidence type="ECO:0000256" key="4">
    <source>
        <dbReference type="ARBA" id="ARBA00004496"/>
    </source>
</evidence>
<feature type="domain" description="RNase H type-2" evidence="17">
    <location>
        <begin position="73"/>
        <end position="258"/>
    </location>
</feature>
<evidence type="ECO:0000256" key="6">
    <source>
        <dbReference type="ARBA" id="ARBA00012180"/>
    </source>
</evidence>
<dbReference type="InterPro" id="IPR001352">
    <property type="entry name" value="RNase_HII/HIII"/>
</dbReference>
<dbReference type="PATRIC" id="fig|319653.3.peg.1837"/>
<dbReference type="FunFam" id="3.30.420.10:FF:000006">
    <property type="entry name" value="Ribonuclease HII"/>
    <property type="match status" value="1"/>
</dbReference>
<proteinExistence type="inferred from homology"/>
<dbReference type="Gene3D" id="3.30.420.10">
    <property type="entry name" value="Ribonuclease H-like superfamily/Ribonuclease H"/>
    <property type="match status" value="1"/>
</dbReference>
<evidence type="ECO:0000256" key="7">
    <source>
        <dbReference type="ARBA" id="ARBA00019179"/>
    </source>
</evidence>
<evidence type="ECO:0000256" key="11">
    <source>
        <dbReference type="ARBA" id="ARBA00022759"/>
    </source>
</evidence>
<dbReference type="GO" id="GO:0004523">
    <property type="term" value="F:RNA-DNA hybrid ribonuclease activity"/>
    <property type="evidence" value="ECO:0007669"/>
    <property type="project" value="UniProtKB-UniRule"/>
</dbReference>
<comment type="caution">
    <text evidence="18">The sequence shown here is derived from an EMBL/GenBank/DDBJ whole genome shotgun (WGS) entry which is preliminary data.</text>
</comment>
<evidence type="ECO:0000313" key="21">
    <source>
        <dbReference type="Proteomes" id="UP000182818"/>
    </source>
</evidence>
<dbReference type="STRING" id="319653.SAMN04487973_102193"/>
<dbReference type="AlphaFoldDB" id="A0A0R2K8P1"/>
<evidence type="ECO:0000256" key="5">
    <source>
        <dbReference type="ARBA" id="ARBA00007383"/>
    </source>
</evidence>
<comment type="catalytic activity">
    <reaction evidence="1 14 15 16">
        <text>Endonucleolytic cleavage to 5'-phosphomonoester.</text>
        <dbReference type="EC" id="3.1.26.4"/>
    </reaction>
</comment>
<evidence type="ECO:0000256" key="16">
    <source>
        <dbReference type="RuleBase" id="RU003515"/>
    </source>
</evidence>
<dbReference type="InterPro" id="IPR022898">
    <property type="entry name" value="RNase_HII"/>
</dbReference>
<dbReference type="GO" id="GO:0005737">
    <property type="term" value="C:cytoplasm"/>
    <property type="evidence" value="ECO:0007669"/>
    <property type="project" value="UniProtKB-SubCell"/>
</dbReference>
<comment type="cofactor">
    <cofactor evidence="14 15">
        <name>Mn(2+)</name>
        <dbReference type="ChEBI" id="CHEBI:29035"/>
    </cofactor>
    <cofactor evidence="14 15">
        <name>Mg(2+)</name>
        <dbReference type="ChEBI" id="CHEBI:18420"/>
    </cofactor>
    <text evidence="14 15">Manganese or magnesium. Binds 1 divalent metal ion per monomer in the absence of substrate. May bind a second metal ion after substrate binding.</text>
</comment>
<dbReference type="SUPFAM" id="SSF53098">
    <property type="entry name" value="Ribonuclease H-like"/>
    <property type="match status" value="1"/>
</dbReference>
<evidence type="ECO:0000256" key="9">
    <source>
        <dbReference type="ARBA" id="ARBA00022722"/>
    </source>
</evidence>
<name>A0A0R2K8P1_9LACO</name>
<dbReference type="GO" id="GO:0006298">
    <property type="term" value="P:mismatch repair"/>
    <property type="evidence" value="ECO:0007669"/>
    <property type="project" value="TreeGrafter"/>
</dbReference>
<dbReference type="PANTHER" id="PTHR10954:SF18">
    <property type="entry name" value="RIBONUCLEASE HII"/>
    <property type="match status" value="1"/>
</dbReference>
<dbReference type="Proteomes" id="UP000182818">
    <property type="component" value="Unassembled WGS sequence"/>
</dbReference>
<evidence type="ECO:0000256" key="13">
    <source>
        <dbReference type="ARBA" id="ARBA00023211"/>
    </source>
</evidence>
<keyword evidence="13 14" id="KW-0464">Manganese</keyword>
<dbReference type="NCBIfam" id="NF000594">
    <property type="entry name" value="PRK00015.1-1"/>
    <property type="match status" value="1"/>
</dbReference>
<dbReference type="Proteomes" id="UP000051749">
    <property type="component" value="Unassembled WGS sequence"/>
</dbReference>
<dbReference type="EC" id="3.1.26.4" evidence="6 14"/>
<evidence type="ECO:0000256" key="14">
    <source>
        <dbReference type="HAMAP-Rule" id="MF_00052"/>
    </source>
</evidence>
<keyword evidence="12 14" id="KW-0378">Hydrolase</keyword>
<keyword evidence="9 14" id="KW-0540">Nuclease</keyword>
<evidence type="ECO:0000256" key="12">
    <source>
        <dbReference type="ARBA" id="ARBA00022801"/>
    </source>
</evidence>
<reference evidence="19 21" key="2">
    <citation type="submission" date="2016-10" db="EMBL/GenBank/DDBJ databases">
        <authorList>
            <person name="Varghese N."/>
            <person name="Submissions S."/>
        </authorList>
    </citation>
    <scope>NUCLEOTIDE SEQUENCE [LARGE SCALE GENOMIC DNA]</scope>
    <source>
        <strain evidence="19 21">CGMCC 1.3889</strain>
    </source>
</reference>
<dbReference type="GO" id="GO:0030145">
    <property type="term" value="F:manganese ion binding"/>
    <property type="evidence" value="ECO:0007669"/>
    <property type="project" value="UniProtKB-UniRule"/>
</dbReference>
<keyword evidence="8 14" id="KW-0963">Cytoplasm</keyword>
<comment type="cofactor">
    <cofactor evidence="2">
        <name>Mg(2+)</name>
        <dbReference type="ChEBI" id="CHEBI:18420"/>
    </cofactor>
</comment>
<reference evidence="18 20" key="1">
    <citation type="journal article" date="2015" name="Genome Announc.">
        <title>Expanding the biotechnology potential of lactobacilli through comparative genomics of 213 strains and associated genera.</title>
        <authorList>
            <person name="Sun Z."/>
            <person name="Harris H.M."/>
            <person name="McCann A."/>
            <person name="Guo C."/>
            <person name="Argimon S."/>
            <person name="Zhang W."/>
            <person name="Yang X."/>
            <person name="Jeffery I.B."/>
            <person name="Cooney J.C."/>
            <person name="Kagawa T.F."/>
            <person name="Liu W."/>
            <person name="Song Y."/>
            <person name="Salvetti E."/>
            <person name="Wrobel A."/>
            <person name="Rasinkangas P."/>
            <person name="Parkhill J."/>
            <person name="Rea M.C."/>
            <person name="O'Sullivan O."/>
            <person name="Ritari J."/>
            <person name="Douillard F.P."/>
            <person name="Paul Ross R."/>
            <person name="Yang R."/>
            <person name="Briner A.E."/>
            <person name="Felis G.E."/>
            <person name="de Vos W.M."/>
            <person name="Barrangou R."/>
            <person name="Klaenhammer T.R."/>
            <person name="Caufield P.W."/>
            <person name="Cui Y."/>
            <person name="Zhang H."/>
            <person name="O'Toole P.W."/>
        </authorList>
    </citation>
    <scope>NUCLEOTIDE SEQUENCE [LARGE SCALE GENOMIC DNA]</scope>
    <source>
        <strain evidence="18 20">DSM 22301</strain>
    </source>
</reference>
<feature type="binding site" evidence="14 15">
    <location>
        <position position="171"/>
    </location>
    <ligand>
        <name>a divalent metal cation</name>
        <dbReference type="ChEBI" id="CHEBI:60240"/>
    </ligand>
</feature>
<dbReference type="GeneID" id="76043167"/>
<evidence type="ECO:0000259" key="17">
    <source>
        <dbReference type="PROSITE" id="PS51975"/>
    </source>
</evidence>
<comment type="function">
    <text evidence="3 14 16">Endonuclease that specifically degrades the RNA of RNA-DNA hybrids.</text>
</comment>
<keyword evidence="21" id="KW-1185">Reference proteome</keyword>
<dbReference type="NCBIfam" id="NF000595">
    <property type="entry name" value="PRK00015.1-3"/>
    <property type="match status" value="1"/>
</dbReference>
<gene>
    <name evidence="14" type="primary">rnhB</name>
    <name evidence="18" type="ORF">IV87_GL001805</name>
    <name evidence="19" type="ORF">SAMN04487973_102193</name>
</gene>
<dbReference type="GO" id="GO:0043137">
    <property type="term" value="P:DNA replication, removal of RNA primer"/>
    <property type="evidence" value="ECO:0007669"/>
    <property type="project" value="TreeGrafter"/>
</dbReference>
<dbReference type="PROSITE" id="PS51975">
    <property type="entry name" value="RNASE_H_2"/>
    <property type="match status" value="1"/>
</dbReference>
<evidence type="ECO:0000256" key="3">
    <source>
        <dbReference type="ARBA" id="ARBA00004065"/>
    </source>
</evidence>
<dbReference type="InterPro" id="IPR012337">
    <property type="entry name" value="RNaseH-like_sf"/>
</dbReference>
<dbReference type="Pfam" id="PF01351">
    <property type="entry name" value="RNase_HII"/>
    <property type="match status" value="1"/>
</dbReference>
<evidence type="ECO:0000256" key="10">
    <source>
        <dbReference type="ARBA" id="ARBA00022723"/>
    </source>
</evidence>
<keyword evidence="11 14" id="KW-0255">Endonuclease</keyword>
<evidence type="ECO:0000313" key="20">
    <source>
        <dbReference type="Proteomes" id="UP000051749"/>
    </source>
</evidence>
<feature type="binding site" evidence="14 15">
    <location>
        <position position="80"/>
    </location>
    <ligand>
        <name>a divalent metal cation</name>
        <dbReference type="ChEBI" id="CHEBI:60240"/>
    </ligand>
</feature>
<evidence type="ECO:0000313" key="19">
    <source>
        <dbReference type="EMBL" id="SER19122.1"/>
    </source>
</evidence>
<sequence length="258" mass="28774">MEKQLTVNAIKGQLTLIRQDDDPIFTLYKNDSRIGVQKLLKQTHEKIQKHQILVDQFQQRLKLEQKAWQNGMNLVAGIDEVGRGCLAGPVVTAAVILPHDFSVIEVNDSKQLSHQTRERLYPQIIEAATAISIGVSSPKIIDQINILQATRQAMKKAVLSLSVTPDELLVDAVDVPVNIPKQRMFKGDAKSASIAAASIVAKVYRDHLMGIYDQLYPGYDFSENMGYGTAKHLEGLEKLGITPIHRLTFSPVNHFIKK</sequence>
<dbReference type="PANTHER" id="PTHR10954">
    <property type="entry name" value="RIBONUCLEASE H2 SUBUNIT A"/>
    <property type="match status" value="1"/>
</dbReference>
<dbReference type="HAMAP" id="MF_00052_B">
    <property type="entry name" value="RNase_HII_B"/>
    <property type="match status" value="1"/>
</dbReference>
<dbReference type="OrthoDB" id="9803420at2"/>
<evidence type="ECO:0000256" key="8">
    <source>
        <dbReference type="ARBA" id="ARBA00022490"/>
    </source>
</evidence>
<comment type="subcellular location">
    <subcellularLocation>
        <location evidence="4 14">Cytoplasm</location>
    </subcellularLocation>
</comment>
<dbReference type="InterPro" id="IPR024567">
    <property type="entry name" value="RNase_HII/HIII_dom"/>
</dbReference>
<evidence type="ECO:0000256" key="2">
    <source>
        <dbReference type="ARBA" id="ARBA00001946"/>
    </source>
</evidence>
<comment type="similarity">
    <text evidence="5 14 16">Belongs to the RNase HII family.</text>
</comment>
<dbReference type="RefSeq" id="WP_057805522.1">
    <property type="nucleotide sequence ID" value="NZ_BJYP01000011.1"/>
</dbReference>
<accession>A0A0R2K8P1</accession>
<dbReference type="GO" id="GO:0003723">
    <property type="term" value="F:RNA binding"/>
    <property type="evidence" value="ECO:0007669"/>
    <property type="project" value="UniProtKB-UniRule"/>
</dbReference>